<evidence type="ECO:0000256" key="1">
    <source>
        <dbReference type="SAM" id="Phobius"/>
    </source>
</evidence>
<feature type="transmembrane region" description="Helical" evidence="1">
    <location>
        <begin position="12"/>
        <end position="33"/>
    </location>
</feature>
<accession>A0A3G6IWK1</accession>
<reference evidence="2 3" key="1">
    <citation type="submission" date="2018-11" db="EMBL/GenBank/DDBJ databases">
        <authorList>
            <person name="Kleinhagauer T."/>
            <person name="Glaeser S.P."/>
            <person name="Spergser J."/>
            <person name="Ruckert C."/>
            <person name="Kaempfer P."/>
            <person name="Busse H.-J."/>
        </authorList>
    </citation>
    <scope>NUCLEOTIDE SEQUENCE [LARGE SCALE GENOMIC DNA]</scope>
    <source>
        <strain evidence="2 3">812CH</strain>
    </source>
</reference>
<evidence type="ECO:0000313" key="2">
    <source>
        <dbReference type="EMBL" id="AZA10037.1"/>
    </source>
</evidence>
<gene>
    <name evidence="2" type="ORF">CPPEL_09670</name>
</gene>
<name>A0A3G6IWK1_9CORY</name>
<feature type="transmembrane region" description="Helical" evidence="1">
    <location>
        <begin position="53"/>
        <end position="71"/>
    </location>
</feature>
<dbReference type="AlphaFoldDB" id="A0A3G6IWK1"/>
<dbReference type="KEGG" id="cpso:CPPEL_09670"/>
<organism evidence="2 3">
    <name type="scientific">Corynebacterium pseudopelargi</name>
    <dbReference type="NCBI Taxonomy" id="2080757"/>
    <lineage>
        <taxon>Bacteria</taxon>
        <taxon>Bacillati</taxon>
        <taxon>Actinomycetota</taxon>
        <taxon>Actinomycetes</taxon>
        <taxon>Mycobacteriales</taxon>
        <taxon>Corynebacteriaceae</taxon>
        <taxon>Corynebacterium</taxon>
    </lineage>
</organism>
<evidence type="ECO:0000313" key="3">
    <source>
        <dbReference type="Proteomes" id="UP000271426"/>
    </source>
</evidence>
<keyword evidence="1" id="KW-0812">Transmembrane</keyword>
<dbReference type="Proteomes" id="UP000271426">
    <property type="component" value="Chromosome"/>
</dbReference>
<keyword evidence="1" id="KW-1133">Transmembrane helix</keyword>
<proteinExistence type="predicted"/>
<keyword evidence="3" id="KW-1185">Reference proteome</keyword>
<sequence length="91" mass="10098">MRALRIDLLRSWRTFLLVLPLVVVLCLVFAGILRGLGAAEGGLITLHSYTVGLLIPIAVLTSVYFPVCFAGRNSSKTFRNSQPWHCLFSSY</sequence>
<keyword evidence="1" id="KW-0472">Membrane</keyword>
<dbReference type="EMBL" id="CP033898">
    <property type="protein sequence ID" value="AZA10037.1"/>
    <property type="molecule type" value="Genomic_DNA"/>
</dbReference>
<protein>
    <submittedName>
        <fullName evidence="2">Uncharacterized protein</fullName>
    </submittedName>
</protein>